<protein>
    <submittedName>
        <fullName evidence="1">Uncharacterized protein</fullName>
    </submittedName>
</protein>
<organism evidence="1 2">
    <name type="scientific">Elysia marginata</name>
    <dbReference type="NCBI Taxonomy" id="1093978"/>
    <lineage>
        <taxon>Eukaryota</taxon>
        <taxon>Metazoa</taxon>
        <taxon>Spiralia</taxon>
        <taxon>Lophotrochozoa</taxon>
        <taxon>Mollusca</taxon>
        <taxon>Gastropoda</taxon>
        <taxon>Heterobranchia</taxon>
        <taxon>Euthyneura</taxon>
        <taxon>Panpulmonata</taxon>
        <taxon>Sacoglossa</taxon>
        <taxon>Placobranchoidea</taxon>
        <taxon>Plakobranchidae</taxon>
        <taxon>Elysia</taxon>
    </lineage>
</organism>
<reference evidence="1 2" key="1">
    <citation type="journal article" date="2021" name="Elife">
        <title>Chloroplast acquisition without the gene transfer in kleptoplastic sea slugs, Plakobranchus ocellatus.</title>
        <authorList>
            <person name="Maeda T."/>
            <person name="Takahashi S."/>
            <person name="Yoshida T."/>
            <person name="Shimamura S."/>
            <person name="Takaki Y."/>
            <person name="Nagai Y."/>
            <person name="Toyoda A."/>
            <person name="Suzuki Y."/>
            <person name="Arimoto A."/>
            <person name="Ishii H."/>
            <person name="Satoh N."/>
            <person name="Nishiyama T."/>
            <person name="Hasebe M."/>
            <person name="Maruyama T."/>
            <person name="Minagawa J."/>
            <person name="Obokata J."/>
            <person name="Shigenobu S."/>
        </authorList>
    </citation>
    <scope>NUCLEOTIDE SEQUENCE [LARGE SCALE GENOMIC DNA]</scope>
</reference>
<accession>A0AAV4GGQ3</accession>
<name>A0AAV4GGQ3_9GAST</name>
<evidence type="ECO:0000313" key="1">
    <source>
        <dbReference type="EMBL" id="GFR84882.1"/>
    </source>
</evidence>
<dbReference type="EMBL" id="BMAT01001406">
    <property type="protein sequence ID" value="GFR84882.1"/>
    <property type="molecule type" value="Genomic_DNA"/>
</dbReference>
<evidence type="ECO:0000313" key="2">
    <source>
        <dbReference type="Proteomes" id="UP000762676"/>
    </source>
</evidence>
<dbReference type="Proteomes" id="UP000762676">
    <property type="component" value="Unassembled WGS sequence"/>
</dbReference>
<dbReference type="AlphaFoldDB" id="A0AAV4GGQ3"/>
<keyword evidence="2" id="KW-1185">Reference proteome</keyword>
<gene>
    <name evidence="1" type="ORF">ElyMa_000682600</name>
</gene>
<proteinExistence type="predicted"/>
<sequence length="122" mass="13620">MADGLTVPVSHSSAVKLTSPMGVIIRYRRRRVMSLIHSVGRNYVGILLWQPTIETMSYRPIQEDETHGGENPGWPCKNRHTGGLAEPVSQSCAVKLTLLKGVVTPYVTVAHTQCRDLARRRR</sequence>
<comment type="caution">
    <text evidence="1">The sequence shown here is derived from an EMBL/GenBank/DDBJ whole genome shotgun (WGS) entry which is preliminary data.</text>
</comment>